<evidence type="ECO:0000256" key="1">
    <source>
        <dbReference type="SAM" id="SignalP"/>
    </source>
</evidence>
<proteinExistence type="predicted"/>
<accession>A0ABS6RVA1</accession>
<dbReference type="PROSITE" id="PS51257">
    <property type="entry name" value="PROKAR_LIPOPROTEIN"/>
    <property type="match status" value="1"/>
</dbReference>
<evidence type="ECO:0000313" key="4">
    <source>
        <dbReference type="Proteomes" id="UP001196980"/>
    </source>
</evidence>
<dbReference type="SMART" id="SM00634">
    <property type="entry name" value="BID_1"/>
    <property type="match status" value="1"/>
</dbReference>
<feature type="chain" id="PRO_5045993525" description="Big-1 domain-containing protein" evidence="1">
    <location>
        <begin position="28"/>
        <end position="982"/>
    </location>
</feature>
<protein>
    <recommendedName>
        <fullName evidence="2">Big-1 domain-containing protein</fullName>
    </recommendedName>
</protein>
<dbReference type="InterPro" id="IPR003344">
    <property type="entry name" value="Big_1_dom"/>
</dbReference>
<organism evidence="3 4">
    <name type="scientific">Candidatus Magnetobacterium casense</name>
    <dbReference type="NCBI Taxonomy" id="1455061"/>
    <lineage>
        <taxon>Bacteria</taxon>
        <taxon>Pseudomonadati</taxon>
        <taxon>Nitrospirota</taxon>
        <taxon>Thermodesulfovibrionia</taxon>
        <taxon>Thermodesulfovibrionales</taxon>
        <taxon>Candidatus Magnetobacteriaceae</taxon>
        <taxon>Candidatus Magnetobacterium</taxon>
    </lineage>
</organism>
<evidence type="ECO:0000259" key="2">
    <source>
        <dbReference type="PROSITE" id="PS51127"/>
    </source>
</evidence>
<reference evidence="3 4" key="1">
    <citation type="journal article" date="2020" name="J Geophys Res Biogeosci">
        <title>Magnetotaxis as an Adaptation to Enable Bacterial Shuttling of Microbial Sulfur and Sulfur Cycling Across Aquatic Oxic#Anoxic Interfaces.</title>
        <authorList>
            <person name="Li J."/>
            <person name="Liu P."/>
            <person name="Wang J."/>
            <person name="Roberts A.P."/>
            <person name="Pan Y."/>
        </authorList>
    </citation>
    <scope>NUCLEOTIDE SEQUENCE [LARGE SCALE GENOMIC DNA]</scope>
    <source>
        <strain evidence="3 4">MYR-1_YQ</strain>
    </source>
</reference>
<feature type="domain" description="Big-1" evidence="2">
    <location>
        <begin position="51"/>
        <end position="154"/>
    </location>
</feature>
<evidence type="ECO:0000313" key="3">
    <source>
        <dbReference type="EMBL" id="MBV6340562.1"/>
    </source>
</evidence>
<keyword evidence="1" id="KW-0732">Signal</keyword>
<dbReference type="PROSITE" id="PS51127">
    <property type="entry name" value="BIG1"/>
    <property type="match status" value="1"/>
</dbReference>
<dbReference type="EMBL" id="JABXWD010000032">
    <property type="protein sequence ID" value="MBV6340562.1"/>
    <property type="molecule type" value="Genomic_DNA"/>
</dbReference>
<sequence length="982" mass="101764">MKTYNQHIKRYFIYVMLLCLLAMSAVSCGGGGGSSGNDYTPPQPTVGVPHDIMLSTDKTVGQSNAPIYMTALITDANGRPVKNTEVTFTKTSTAGNISPSLINEFAAKDVAVYKVQTDIYGRASIKVNSTASGYVTVEAYTGGGLMARRSVLFTSSGTIVNQFTPISVVLDIDGNNNGTYNEKDDYKVCQSKTDQIIKVKATVYFKGEKAAGIGLFIGTDLSNLVDFYNNIYGIYSVSSTTGVKTLMGCDYNGSGTIDATNEYNCYTTHTNTTGVPSYWFSEDRVYTNSSGEAKTEFRISCQNISQERLLSVLATTDSYSFPEFSPTGRQFYGTGSTTLFIEPIVVSSVTVTANPTEVATGQTSYITATVNTTLGDATAPDGTFVQFYADCKDSTATALSSFNPQTAQITNGKATTIFTAPTEIPTGDAGQCTIEARVGAVSGFVALTVNRALEVTPVSQTISNPKVGDTATFNVVGGAKPYSVRSGNPAVSVAISGSQITATVASLPNDDTTNVSITVTDAKHMEVTVTLVLASDPLSITPNLQTLISPPVGTSVTYTVRGGRRPYTAFSGDPQLVSVKVSDSTLTVTTLVVITAANAKSVALTVQDDKGRTATASLALQVSSSSGITITPPTQVLTNPPVGTTATYTVSGGAPPYSVTVDKPQLAGVAISGNTITATTRVAITTSNAGTVNIYVTDSSGVMATATLDLRAATGTLIIDPASQTLTSPAVGTVATYTIIGGTRPYRTSVNLPQTVSTSTSGDTLNVTTLTAITTATTVTINVTDANGLTGTASLNLNPPGANALSITPATRILTTPIKGTTATYTVSGGKTPYSVTTDSPQLVSASVVGSTVTLTLLKDLTSGSINFYVTDANGLTGTGTLTIAAGAFSIYPQTITLIAPNAGDTANFDMFGATPPFKIYIDRPDLLTAKTGTSSTASSSIPLTVTVRQKVTASDNGTTVNVQVLDATTNTSSCGVKLVVY</sequence>
<keyword evidence="4" id="KW-1185">Reference proteome</keyword>
<dbReference type="Proteomes" id="UP001196980">
    <property type="component" value="Unassembled WGS sequence"/>
</dbReference>
<name>A0ABS6RVA1_9BACT</name>
<dbReference type="RefSeq" id="WP_218251183.1">
    <property type="nucleotide sequence ID" value="NZ_JABXWD010000032.1"/>
</dbReference>
<gene>
    <name evidence="3" type="ORF">HWQ67_03080</name>
</gene>
<feature type="signal peptide" evidence="1">
    <location>
        <begin position="1"/>
        <end position="27"/>
    </location>
</feature>
<comment type="caution">
    <text evidence="3">The sequence shown here is derived from an EMBL/GenBank/DDBJ whole genome shotgun (WGS) entry which is preliminary data.</text>
</comment>